<keyword evidence="1" id="KW-0175">Coiled coil</keyword>
<feature type="coiled-coil region" evidence="1">
    <location>
        <begin position="361"/>
        <end position="388"/>
    </location>
</feature>
<protein>
    <submittedName>
        <fullName evidence="3">Uncharacterized protein</fullName>
    </submittedName>
</protein>
<organism evidence="3 4">
    <name type="scientific">Lecanosticta acicola</name>
    <dbReference type="NCBI Taxonomy" id="111012"/>
    <lineage>
        <taxon>Eukaryota</taxon>
        <taxon>Fungi</taxon>
        <taxon>Dikarya</taxon>
        <taxon>Ascomycota</taxon>
        <taxon>Pezizomycotina</taxon>
        <taxon>Dothideomycetes</taxon>
        <taxon>Dothideomycetidae</taxon>
        <taxon>Mycosphaerellales</taxon>
        <taxon>Mycosphaerellaceae</taxon>
        <taxon>Lecanosticta</taxon>
    </lineage>
</organism>
<feature type="compositionally biased region" description="Low complexity" evidence="2">
    <location>
        <begin position="312"/>
        <end position="322"/>
    </location>
</feature>
<evidence type="ECO:0000313" key="3">
    <source>
        <dbReference type="EMBL" id="CAK4032560.1"/>
    </source>
</evidence>
<feature type="region of interest" description="Disordered" evidence="2">
    <location>
        <begin position="153"/>
        <end position="197"/>
    </location>
</feature>
<dbReference type="AlphaFoldDB" id="A0AAI9EDY8"/>
<feature type="region of interest" description="Disordered" evidence="2">
    <location>
        <begin position="306"/>
        <end position="336"/>
    </location>
</feature>
<comment type="caution">
    <text evidence="3">The sequence shown here is derived from an EMBL/GenBank/DDBJ whole genome shotgun (WGS) entry which is preliminary data.</text>
</comment>
<reference evidence="3" key="1">
    <citation type="submission" date="2023-11" db="EMBL/GenBank/DDBJ databases">
        <authorList>
            <person name="Alioto T."/>
            <person name="Alioto T."/>
            <person name="Gomez Garrido J."/>
        </authorList>
    </citation>
    <scope>NUCLEOTIDE SEQUENCE</scope>
</reference>
<name>A0AAI9EDY8_9PEZI</name>
<sequence>MAASSSSRWEETNALVDFRWNLFSATAIFQTSVGARRMPKKTKRRGRAVVKPAKKVLNDIPIQEHSFSPAQLAPAVTTDTQGKLLSSATRRMQQDIRAHYQERLQQRADRASLEVLETALQRQSEARADQAAWEDLQSLALLDRAAAKLNNKLTHCTPPYQPTLWERPTRETSSASQAATRTPTPTPPARAASSQRTLGSSFAIFSSKAGHEAPRSSQQDSHIARSDALLKIDPLDAEAQHWLEAELAAAMSSSNPAPSPSSRKRDDDLQTSSSPSRSMRASGRIDRWLGRIDGAGDARSELIPAVSRDESSFSSSSSSSQRRASEGEIVSLSLSSTGDDVEGEIFSAEGDEDQCRRFDFGSETLRELERLDANIRDLENLSEASLDLAHLRRSRGNSNEMGDWEMEDEMEDWEMISAAE</sequence>
<dbReference type="EMBL" id="CAVMBE010000066">
    <property type="protein sequence ID" value="CAK4032560.1"/>
    <property type="molecule type" value="Genomic_DNA"/>
</dbReference>
<accession>A0AAI9EDY8</accession>
<proteinExistence type="predicted"/>
<keyword evidence="4" id="KW-1185">Reference proteome</keyword>
<feature type="compositionally biased region" description="Acidic residues" evidence="2">
    <location>
        <begin position="402"/>
        <end position="414"/>
    </location>
</feature>
<feature type="compositionally biased region" description="Low complexity" evidence="2">
    <location>
        <begin position="171"/>
        <end position="196"/>
    </location>
</feature>
<evidence type="ECO:0000313" key="4">
    <source>
        <dbReference type="Proteomes" id="UP001296104"/>
    </source>
</evidence>
<feature type="compositionally biased region" description="Low complexity" evidence="2">
    <location>
        <begin position="272"/>
        <end position="282"/>
    </location>
</feature>
<feature type="region of interest" description="Disordered" evidence="2">
    <location>
        <begin position="250"/>
        <end position="285"/>
    </location>
</feature>
<evidence type="ECO:0000256" key="2">
    <source>
        <dbReference type="SAM" id="MobiDB-lite"/>
    </source>
</evidence>
<gene>
    <name evidence="3" type="ORF">LECACI_7A007718</name>
</gene>
<feature type="region of interest" description="Disordered" evidence="2">
    <location>
        <begin position="395"/>
        <end position="420"/>
    </location>
</feature>
<dbReference type="Proteomes" id="UP001296104">
    <property type="component" value="Unassembled WGS sequence"/>
</dbReference>
<evidence type="ECO:0000256" key="1">
    <source>
        <dbReference type="SAM" id="Coils"/>
    </source>
</evidence>